<keyword evidence="6 8" id="KW-0539">Nucleus</keyword>
<feature type="domain" description="PB1" evidence="10">
    <location>
        <begin position="124"/>
        <end position="220"/>
    </location>
</feature>
<evidence type="ECO:0000256" key="4">
    <source>
        <dbReference type="ARBA" id="ARBA00023015"/>
    </source>
</evidence>
<evidence type="ECO:0000256" key="9">
    <source>
        <dbReference type="SAM" id="MobiDB-lite"/>
    </source>
</evidence>
<evidence type="ECO:0000256" key="6">
    <source>
        <dbReference type="ARBA" id="ARBA00023242"/>
    </source>
</evidence>
<dbReference type="GO" id="GO:0006355">
    <property type="term" value="P:regulation of DNA-templated transcription"/>
    <property type="evidence" value="ECO:0007669"/>
    <property type="project" value="InterPro"/>
</dbReference>
<dbReference type="Gene3D" id="3.10.20.90">
    <property type="entry name" value="Phosphatidylinositol 3-kinase Catalytic Subunit, Chain A, domain 1"/>
    <property type="match status" value="1"/>
</dbReference>
<sequence>MITELEMGRAESELELGLGLSLGGGTAAKIVKPGGGGAWGERGRLLTAKDFPSVGSKRAADSASHAGASPPRSSQVVGWPPIGSHRMNSLVNNQATKKEDDGKKQAKDDETKDVTKKVSGKVQVGFIKVNMDGVAIGRKVDLNAHSSYENLAQTLEDMFFRTSPGTIGLTGQFTKPLRLLDGSSEFVLTYEDKEGDWMLVGDVPWRMFITSVKRLRVMKTSEANGLAARHQDPKERQRNKPV</sequence>
<keyword evidence="7 8" id="KW-0927">Auxin signaling pathway</keyword>
<gene>
    <name evidence="11" type="ORF">BRARA_C01700</name>
</gene>
<dbReference type="Pfam" id="PF02309">
    <property type="entry name" value="AUX_IAA"/>
    <property type="match status" value="1"/>
</dbReference>
<dbReference type="AlphaFoldDB" id="A0A397ZYU8"/>
<evidence type="ECO:0000313" key="11">
    <source>
        <dbReference type="EMBL" id="RID69614.1"/>
    </source>
</evidence>
<dbReference type="InterPro" id="IPR053793">
    <property type="entry name" value="PB1-like"/>
</dbReference>
<evidence type="ECO:0000256" key="1">
    <source>
        <dbReference type="ARBA" id="ARBA00004123"/>
    </source>
</evidence>
<comment type="subcellular location">
    <subcellularLocation>
        <location evidence="1 8">Nucleus</location>
    </subcellularLocation>
</comment>
<feature type="compositionally biased region" description="Basic and acidic residues" evidence="9">
    <location>
        <begin position="96"/>
        <end position="115"/>
    </location>
</feature>
<dbReference type="InterPro" id="IPR003311">
    <property type="entry name" value="AUX_IAA"/>
</dbReference>
<keyword evidence="4 8" id="KW-0805">Transcription regulation</keyword>
<protein>
    <recommendedName>
        <fullName evidence="8">Auxin-responsive protein</fullName>
    </recommendedName>
</protein>
<comment type="function">
    <text evidence="8">Aux/IAA proteins are short-lived transcriptional factors that function as repressors of early auxin response genes at low auxin concentrations.</text>
</comment>
<dbReference type="InterPro" id="IPR033389">
    <property type="entry name" value="AUX/IAA_dom"/>
</dbReference>
<dbReference type="PANTHER" id="PTHR31734">
    <property type="entry name" value="AUXIN-RESPONSIVE PROTEIN IAA17"/>
    <property type="match status" value="1"/>
</dbReference>
<evidence type="ECO:0000256" key="5">
    <source>
        <dbReference type="ARBA" id="ARBA00023163"/>
    </source>
</evidence>
<dbReference type="GO" id="GO:0009734">
    <property type="term" value="P:auxin-activated signaling pathway"/>
    <property type="evidence" value="ECO:0007669"/>
    <property type="project" value="UniProtKB-UniRule"/>
</dbReference>
<dbReference type="Proteomes" id="UP000264353">
    <property type="component" value="Chromosome A3"/>
</dbReference>
<dbReference type="FunFam" id="3.10.20.90:FF:000078">
    <property type="entry name" value="Auxin-responsive protein"/>
    <property type="match status" value="1"/>
</dbReference>
<reference evidence="11 12" key="1">
    <citation type="submission" date="2018-06" db="EMBL/GenBank/DDBJ databases">
        <title>WGS assembly of Brassica rapa FPsc.</title>
        <authorList>
            <person name="Bowman J."/>
            <person name="Kohchi T."/>
            <person name="Yamato K."/>
            <person name="Jenkins J."/>
            <person name="Shu S."/>
            <person name="Ishizaki K."/>
            <person name="Yamaoka S."/>
            <person name="Nishihama R."/>
            <person name="Nakamura Y."/>
            <person name="Berger F."/>
            <person name="Adam C."/>
            <person name="Aki S."/>
            <person name="Althoff F."/>
            <person name="Araki T."/>
            <person name="Arteaga-Vazquez M."/>
            <person name="Balasubrmanian S."/>
            <person name="Bauer D."/>
            <person name="Boehm C."/>
            <person name="Briginshaw L."/>
            <person name="Caballero-Perez J."/>
            <person name="Catarino B."/>
            <person name="Chen F."/>
            <person name="Chiyoda S."/>
            <person name="Chovatia M."/>
            <person name="Davies K."/>
            <person name="Delmans M."/>
            <person name="Demura T."/>
            <person name="Dierschke T."/>
            <person name="Dolan L."/>
            <person name="Dorantes-Acosta A."/>
            <person name="Eklund D."/>
            <person name="Florent S."/>
            <person name="Flores-Sandoval E."/>
            <person name="Fujiyama A."/>
            <person name="Fukuzawa H."/>
            <person name="Galik B."/>
            <person name="Grimanelli D."/>
            <person name="Grimwood J."/>
            <person name="Grossniklaus U."/>
            <person name="Hamada T."/>
            <person name="Haseloff J."/>
            <person name="Hetherington A."/>
            <person name="Higo A."/>
            <person name="Hirakawa Y."/>
            <person name="Hundley H."/>
            <person name="Ikeda Y."/>
            <person name="Inoue K."/>
            <person name="Inoue S."/>
            <person name="Ishida S."/>
            <person name="Jia Q."/>
            <person name="Kakita M."/>
            <person name="Kanazawa T."/>
            <person name="Kawai Y."/>
            <person name="Kawashima T."/>
            <person name="Kennedy M."/>
            <person name="Kinose K."/>
            <person name="Kinoshita T."/>
            <person name="Kohara Y."/>
            <person name="Koide E."/>
            <person name="Komatsu K."/>
            <person name="Kopischke S."/>
            <person name="Kubo M."/>
            <person name="Kyozuka J."/>
            <person name="Lagercrantz U."/>
            <person name="Lin S."/>
            <person name="Lindquist E."/>
            <person name="Lipzen A."/>
            <person name="Lu C."/>
            <person name="Luna E."/>
            <person name="Martienssen R."/>
            <person name="Minamino N."/>
            <person name="Mizutani M."/>
            <person name="Mizutani M."/>
            <person name="Mochizuki N."/>
            <person name="Monte I."/>
            <person name="Mosher R."/>
            <person name="Nagasaki H."/>
            <person name="Nakagami H."/>
            <person name="Naramoto S."/>
            <person name="Nishitani K."/>
            <person name="Ohtani M."/>
            <person name="Okamoto T."/>
            <person name="Okumura M."/>
            <person name="Phillips J."/>
            <person name="Pollak B."/>
            <person name="Reinders A."/>
            <person name="Roevekamp M."/>
            <person name="Sano R."/>
            <person name="Sawa S."/>
            <person name="Schmid M."/>
            <person name="Shirakawa M."/>
            <person name="Solano R."/>
            <person name="Spunde A."/>
            <person name="Suetsugu N."/>
            <person name="Sugano S."/>
            <person name="Sugiyama A."/>
            <person name="Sun R."/>
            <person name="Suzuki Y."/>
            <person name="Takenaka M."/>
            <person name="Takezawa D."/>
            <person name="Tomogane H."/>
            <person name="Tsuzuki M."/>
            <person name="Ueda T."/>
            <person name="Umeda M."/>
            <person name="Ward J."/>
            <person name="Watanabe Y."/>
            <person name="Yazaki K."/>
            <person name="Yokoyama R."/>
            <person name="Yoshitake Y."/>
            <person name="Yotsui I."/>
            <person name="Zachgo S."/>
            <person name="Schmutz J."/>
        </authorList>
    </citation>
    <scope>NUCLEOTIDE SEQUENCE [LARGE SCALE GENOMIC DNA]</scope>
    <source>
        <strain evidence="12">cv. B-3</strain>
    </source>
</reference>
<keyword evidence="3 8" id="KW-0678">Repressor</keyword>
<evidence type="ECO:0000256" key="3">
    <source>
        <dbReference type="ARBA" id="ARBA00022491"/>
    </source>
</evidence>
<evidence type="ECO:0000256" key="2">
    <source>
        <dbReference type="ARBA" id="ARBA00006728"/>
    </source>
</evidence>
<keyword evidence="5 8" id="KW-0804">Transcription</keyword>
<comment type="subunit">
    <text evidence="8">Homodimers and heterodimers.</text>
</comment>
<evidence type="ECO:0000256" key="8">
    <source>
        <dbReference type="RuleBase" id="RU004549"/>
    </source>
</evidence>
<comment type="similarity">
    <text evidence="2 8">Belongs to the Aux/IAA family.</text>
</comment>
<feature type="region of interest" description="Disordered" evidence="9">
    <location>
        <begin position="223"/>
        <end position="242"/>
    </location>
</feature>
<organism evidence="11 12">
    <name type="scientific">Brassica campestris</name>
    <name type="common">Field mustard</name>
    <dbReference type="NCBI Taxonomy" id="3711"/>
    <lineage>
        <taxon>Eukaryota</taxon>
        <taxon>Viridiplantae</taxon>
        <taxon>Streptophyta</taxon>
        <taxon>Embryophyta</taxon>
        <taxon>Tracheophyta</taxon>
        <taxon>Spermatophyta</taxon>
        <taxon>Magnoliopsida</taxon>
        <taxon>eudicotyledons</taxon>
        <taxon>Gunneridae</taxon>
        <taxon>Pentapetalae</taxon>
        <taxon>rosids</taxon>
        <taxon>malvids</taxon>
        <taxon>Brassicales</taxon>
        <taxon>Brassicaceae</taxon>
        <taxon>Brassiceae</taxon>
        <taxon>Brassica</taxon>
    </lineage>
</organism>
<dbReference type="EMBL" id="CM010630">
    <property type="protein sequence ID" value="RID69614.1"/>
    <property type="molecule type" value="Genomic_DNA"/>
</dbReference>
<dbReference type="PROSITE" id="PS51745">
    <property type="entry name" value="PB1"/>
    <property type="match status" value="1"/>
</dbReference>
<name>A0A397ZYU8_BRACM</name>
<proteinExistence type="inferred from homology"/>
<evidence type="ECO:0000256" key="7">
    <source>
        <dbReference type="ARBA" id="ARBA00023294"/>
    </source>
</evidence>
<evidence type="ECO:0000313" key="12">
    <source>
        <dbReference type="Proteomes" id="UP000264353"/>
    </source>
</evidence>
<dbReference type="PANTHER" id="PTHR31734:SF258">
    <property type="entry name" value="AUXIN-RESPONSIVE PROTEIN"/>
    <property type="match status" value="1"/>
</dbReference>
<dbReference type="SUPFAM" id="SSF54277">
    <property type="entry name" value="CAD &amp; PB1 domains"/>
    <property type="match status" value="1"/>
</dbReference>
<feature type="compositionally biased region" description="Polar residues" evidence="9">
    <location>
        <begin position="86"/>
        <end position="95"/>
    </location>
</feature>
<feature type="region of interest" description="Disordered" evidence="9">
    <location>
        <begin position="55"/>
        <end position="115"/>
    </location>
</feature>
<feature type="compositionally biased region" description="Basic and acidic residues" evidence="9">
    <location>
        <begin position="229"/>
        <end position="242"/>
    </location>
</feature>
<evidence type="ECO:0000259" key="10">
    <source>
        <dbReference type="PROSITE" id="PS51745"/>
    </source>
</evidence>
<dbReference type="GO" id="GO:0005634">
    <property type="term" value="C:nucleus"/>
    <property type="evidence" value="ECO:0007669"/>
    <property type="project" value="UniProtKB-SubCell"/>
</dbReference>
<accession>A0A397ZYU8</accession>